<accession>A0AAD7HHV8</accession>
<protein>
    <submittedName>
        <fullName evidence="1">Uncharacterized protein</fullName>
    </submittedName>
</protein>
<keyword evidence="2" id="KW-1185">Reference proteome</keyword>
<comment type="caution">
    <text evidence="1">The sequence shown here is derived from an EMBL/GenBank/DDBJ whole genome shotgun (WGS) entry which is preliminary data.</text>
</comment>
<gene>
    <name evidence="1" type="ORF">B0H16DRAFT_1738449</name>
</gene>
<evidence type="ECO:0000313" key="2">
    <source>
        <dbReference type="Proteomes" id="UP001215598"/>
    </source>
</evidence>
<sequence length="242" mass="26647">MSPSTPRPFLALQILPSSAIRTTFMIIHGYPLQRDSAYPWSTFVSAVSFYTIPFGRSLNQPAPPASSLNHPIVLTPFLNTTSLHFPLPPATPEDITPELPRKRTEQVVSLSALPLPPHRPPPGSPFVVPLTPLRMFSPLRGLSVPFGSVSSSSAYDFSHQVPAIHHALRGSYQGVGRVMDGGREIYNGNQAFEEDWYRADRGLAGPGDCVLPRRRYSRRWQELWTRSTEVDTGGDCGDGARG</sequence>
<dbReference type="EMBL" id="JARKIB010000233">
    <property type="protein sequence ID" value="KAJ7721122.1"/>
    <property type="molecule type" value="Genomic_DNA"/>
</dbReference>
<reference evidence="1" key="1">
    <citation type="submission" date="2023-03" db="EMBL/GenBank/DDBJ databases">
        <title>Massive genome expansion in bonnet fungi (Mycena s.s.) driven by repeated elements and novel gene families across ecological guilds.</title>
        <authorList>
            <consortium name="Lawrence Berkeley National Laboratory"/>
            <person name="Harder C.B."/>
            <person name="Miyauchi S."/>
            <person name="Viragh M."/>
            <person name="Kuo A."/>
            <person name="Thoen E."/>
            <person name="Andreopoulos B."/>
            <person name="Lu D."/>
            <person name="Skrede I."/>
            <person name="Drula E."/>
            <person name="Henrissat B."/>
            <person name="Morin E."/>
            <person name="Kohler A."/>
            <person name="Barry K."/>
            <person name="LaButti K."/>
            <person name="Morin E."/>
            <person name="Salamov A."/>
            <person name="Lipzen A."/>
            <person name="Mereny Z."/>
            <person name="Hegedus B."/>
            <person name="Baldrian P."/>
            <person name="Stursova M."/>
            <person name="Weitz H."/>
            <person name="Taylor A."/>
            <person name="Grigoriev I.V."/>
            <person name="Nagy L.G."/>
            <person name="Martin F."/>
            <person name="Kauserud H."/>
        </authorList>
    </citation>
    <scope>NUCLEOTIDE SEQUENCE</scope>
    <source>
        <strain evidence="1">CBHHK182m</strain>
    </source>
</reference>
<evidence type="ECO:0000313" key="1">
    <source>
        <dbReference type="EMBL" id="KAJ7721122.1"/>
    </source>
</evidence>
<name>A0AAD7HHV8_9AGAR</name>
<dbReference type="AlphaFoldDB" id="A0AAD7HHV8"/>
<proteinExistence type="predicted"/>
<dbReference type="Proteomes" id="UP001215598">
    <property type="component" value="Unassembled WGS sequence"/>
</dbReference>
<organism evidence="1 2">
    <name type="scientific">Mycena metata</name>
    <dbReference type="NCBI Taxonomy" id="1033252"/>
    <lineage>
        <taxon>Eukaryota</taxon>
        <taxon>Fungi</taxon>
        <taxon>Dikarya</taxon>
        <taxon>Basidiomycota</taxon>
        <taxon>Agaricomycotina</taxon>
        <taxon>Agaricomycetes</taxon>
        <taxon>Agaricomycetidae</taxon>
        <taxon>Agaricales</taxon>
        <taxon>Marasmiineae</taxon>
        <taxon>Mycenaceae</taxon>
        <taxon>Mycena</taxon>
    </lineage>
</organism>